<evidence type="ECO:0000256" key="1">
    <source>
        <dbReference type="ARBA" id="ARBA00022737"/>
    </source>
</evidence>
<dbReference type="NCBIfam" id="TIGR00756">
    <property type="entry name" value="PPR"/>
    <property type="match status" value="1"/>
</dbReference>
<protein>
    <recommendedName>
        <fullName evidence="4">Pentatricopeptide repeat-containing protein</fullName>
    </recommendedName>
</protein>
<dbReference type="InterPro" id="IPR011990">
    <property type="entry name" value="TPR-like_helical_dom_sf"/>
</dbReference>
<dbReference type="InterPro" id="IPR046960">
    <property type="entry name" value="PPR_At4g14850-like_plant"/>
</dbReference>
<dbReference type="InterPro" id="IPR002885">
    <property type="entry name" value="PPR_rpt"/>
</dbReference>
<proteinExistence type="predicted"/>
<dbReference type="GO" id="GO:0003723">
    <property type="term" value="F:RNA binding"/>
    <property type="evidence" value="ECO:0007669"/>
    <property type="project" value="InterPro"/>
</dbReference>
<organism evidence="2 3">
    <name type="scientific">Malus baccata</name>
    <name type="common">Siberian crab apple</name>
    <name type="synonym">Pyrus baccata</name>
    <dbReference type="NCBI Taxonomy" id="106549"/>
    <lineage>
        <taxon>Eukaryota</taxon>
        <taxon>Viridiplantae</taxon>
        <taxon>Streptophyta</taxon>
        <taxon>Embryophyta</taxon>
        <taxon>Tracheophyta</taxon>
        <taxon>Spermatophyta</taxon>
        <taxon>Magnoliopsida</taxon>
        <taxon>eudicotyledons</taxon>
        <taxon>Gunneridae</taxon>
        <taxon>Pentapetalae</taxon>
        <taxon>rosids</taxon>
        <taxon>fabids</taxon>
        <taxon>Rosales</taxon>
        <taxon>Rosaceae</taxon>
        <taxon>Amygdaloideae</taxon>
        <taxon>Maleae</taxon>
        <taxon>Malus</taxon>
    </lineage>
</organism>
<evidence type="ECO:0008006" key="4">
    <source>
        <dbReference type="Google" id="ProtNLM"/>
    </source>
</evidence>
<dbReference type="GO" id="GO:0009451">
    <property type="term" value="P:RNA modification"/>
    <property type="evidence" value="ECO:0007669"/>
    <property type="project" value="InterPro"/>
</dbReference>
<dbReference type="STRING" id="106549.A0A540MEG5"/>
<keyword evidence="3" id="KW-1185">Reference proteome</keyword>
<name>A0A540MEG5_MALBA</name>
<evidence type="ECO:0000313" key="3">
    <source>
        <dbReference type="Proteomes" id="UP000315295"/>
    </source>
</evidence>
<accession>A0A540MEG5</accession>
<reference evidence="2 3" key="1">
    <citation type="journal article" date="2019" name="G3 (Bethesda)">
        <title>Sequencing of a Wild Apple (Malus baccata) Genome Unravels the Differences Between Cultivated and Wild Apple Species Regarding Disease Resistance and Cold Tolerance.</title>
        <authorList>
            <person name="Chen X."/>
        </authorList>
    </citation>
    <scope>NUCLEOTIDE SEQUENCE [LARGE SCALE GENOMIC DNA]</scope>
    <source>
        <strain evidence="3">cv. Shandingzi</strain>
        <tissue evidence="2">Leaves</tissue>
    </source>
</reference>
<dbReference type="PANTHER" id="PTHR47926">
    <property type="entry name" value="PENTATRICOPEPTIDE REPEAT-CONTAINING PROTEIN"/>
    <property type="match status" value="1"/>
</dbReference>
<dbReference type="AlphaFoldDB" id="A0A540MEG5"/>
<evidence type="ECO:0000313" key="2">
    <source>
        <dbReference type="EMBL" id="TQD97121.1"/>
    </source>
</evidence>
<dbReference type="Proteomes" id="UP000315295">
    <property type="component" value="Unassembled WGS sequence"/>
</dbReference>
<comment type="caution">
    <text evidence="2">The sequence shown here is derived from an EMBL/GenBank/DDBJ whole genome shotgun (WGS) entry which is preliminary data.</text>
</comment>
<sequence>MDAWERFGKVKVHGFVVKTGIGFDVYVCNSLIDMVESFKQVFDEMSERNRLCWNVTISRYLRCSWFEEALDVFRGMRCESNEKPNEATVVSTILACTTLKNLGVGKKIHEYVRSELRFTARTGNA</sequence>
<gene>
    <name evidence="2" type="ORF">C1H46_017210</name>
</gene>
<keyword evidence="1" id="KW-0677">Repeat</keyword>
<dbReference type="EMBL" id="VIEB01000278">
    <property type="protein sequence ID" value="TQD97121.1"/>
    <property type="molecule type" value="Genomic_DNA"/>
</dbReference>
<dbReference type="Gene3D" id="1.25.40.10">
    <property type="entry name" value="Tetratricopeptide repeat domain"/>
    <property type="match status" value="1"/>
</dbReference>